<accession>A0A917RT03</accession>
<keyword evidence="5" id="KW-1185">Reference proteome</keyword>
<evidence type="ECO:0000256" key="1">
    <source>
        <dbReference type="SAM" id="MobiDB-lite"/>
    </source>
</evidence>
<feature type="region of interest" description="Disordered" evidence="1">
    <location>
        <begin position="1"/>
        <end position="26"/>
    </location>
</feature>
<evidence type="ECO:0000256" key="2">
    <source>
        <dbReference type="SAM" id="Phobius"/>
    </source>
</evidence>
<dbReference type="InterPro" id="IPR025241">
    <property type="entry name" value="DUF4190"/>
</dbReference>
<dbReference type="EMBL" id="BMMH01000010">
    <property type="protein sequence ID" value="GGL26416.1"/>
    <property type="molecule type" value="Genomic_DNA"/>
</dbReference>
<sequence>MSYPPPPGYPAPGPGPYPGPGGQPEYWQESPKRKGMAIAALVLGILGVLTFWTIAGGILFGLIAVILGVVALVKANRGTAGGGIMAVIGLILGVLAIVGVIVVAIIGWGIWSDSGGRDFVDCVSNANGDQTAVSQCEDEFNQRIEDQYGVTIAPPEPTN</sequence>
<feature type="domain" description="DUF4190" evidence="3">
    <location>
        <begin position="36"/>
        <end position="102"/>
    </location>
</feature>
<keyword evidence="2" id="KW-0472">Membrane</keyword>
<comment type="caution">
    <text evidence="4">The sequence shown here is derived from an EMBL/GenBank/DDBJ whole genome shotgun (WGS) entry which is preliminary data.</text>
</comment>
<name>A0A917RT03_9NOCA</name>
<feature type="compositionally biased region" description="Pro residues" evidence="1">
    <location>
        <begin position="1"/>
        <end position="21"/>
    </location>
</feature>
<feature type="transmembrane region" description="Helical" evidence="2">
    <location>
        <begin position="58"/>
        <end position="75"/>
    </location>
</feature>
<organism evidence="4 5">
    <name type="scientific">Nocardia jinanensis</name>
    <dbReference type="NCBI Taxonomy" id="382504"/>
    <lineage>
        <taxon>Bacteria</taxon>
        <taxon>Bacillati</taxon>
        <taxon>Actinomycetota</taxon>
        <taxon>Actinomycetes</taxon>
        <taxon>Mycobacteriales</taxon>
        <taxon>Nocardiaceae</taxon>
        <taxon>Nocardia</taxon>
    </lineage>
</organism>
<evidence type="ECO:0000313" key="5">
    <source>
        <dbReference type="Proteomes" id="UP000638263"/>
    </source>
</evidence>
<reference evidence="4" key="1">
    <citation type="journal article" date="2014" name="Int. J. Syst. Evol. Microbiol.">
        <title>Complete genome sequence of Corynebacterium casei LMG S-19264T (=DSM 44701T), isolated from a smear-ripened cheese.</title>
        <authorList>
            <consortium name="US DOE Joint Genome Institute (JGI-PGF)"/>
            <person name="Walter F."/>
            <person name="Albersmeier A."/>
            <person name="Kalinowski J."/>
            <person name="Ruckert C."/>
        </authorList>
    </citation>
    <scope>NUCLEOTIDE SEQUENCE</scope>
    <source>
        <strain evidence="4">CGMCC 4.3508</strain>
    </source>
</reference>
<reference evidence="4" key="2">
    <citation type="submission" date="2020-09" db="EMBL/GenBank/DDBJ databases">
        <authorList>
            <person name="Sun Q."/>
            <person name="Zhou Y."/>
        </authorList>
    </citation>
    <scope>NUCLEOTIDE SEQUENCE</scope>
    <source>
        <strain evidence="4">CGMCC 4.3508</strain>
    </source>
</reference>
<dbReference type="AlphaFoldDB" id="A0A917RT03"/>
<protein>
    <recommendedName>
        <fullName evidence="3">DUF4190 domain-containing protein</fullName>
    </recommendedName>
</protein>
<dbReference type="Pfam" id="PF13828">
    <property type="entry name" value="DUF4190"/>
    <property type="match status" value="1"/>
</dbReference>
<evidence type="ECO:0000313" key="4">
    <source>
        <dbReference type="EMBL" id="GGL26416.1"/>
    </source>
</evidence>
<dbReference type="Proteomes" id="UP000638263">
    <property type="component" value="Unassembled WGS sequence"/>
</dbReference>
<proteinExistence type="predicted"/>
<gene>
    <name evidence="4" type="ORF">GCM10011588_46560</name>
</gene>
<evidence type="ECO:0000259" key="3">
    <source>
        <dbReference type="Pfam" id="PF13828"/>
    </source>
</evidence>
<feature type="transmembrane region" description="Helical" evidence="2">
    <location>
        <begin position="87"/>
        <end position="111"/>
    </location>
</feature>
<keyword evidence="2" id="KW-0812">Transmembrane</keyword>
<dbReference type="RefSeq" id="WP_058856992.1">
    <property type="nucleotide sequence ID" value="NZ_BMMH01000010.1"/>
</dbReference>
<keyword evidence="2" id="KW-1133">Transmembrane helix</keyword>